<evidence type="ECO:0000313" key="6">
    <source>
        <dbReference type="Proteomes" id="UP000595481"/>
    </source>
</evidence>
<dbReference type="Gene3D" id="3.30.70.270">
    <property type="match status" value="1"/>
</dbReference>
<keyword evidence="6" id="KW-1185">Reference proteome</keyword>
<gene>
    <name evidence="5" type="ORF">I6H43_08390</name>
</gene>
<keyword evidence="3" id="KW-0472">Membrane</keyword>
<keyword evidence="3" id="KW-0812">Transmembrane</keyword>
<accession>A0A7T4ACT6</accession>
<dbReference type="PANTHER" id="PTHR45138:SF9">
    <property type="entry name" value="DIGUANYLATE CYCLASE DGCM-RELATED"/>
    <property type="match status" value="1"/>
</dbReference>
<sequence>MQSDRLDLSVARYRHFDAEHRAHSALLGILVLTIISTHLTLLPHYPAERIHVSSLGFELVNWLTMIFLFWVVQCAHLPAKTYRLLSCGLMLWILGATADIMDELVAQPLWIAIYAEDLLRSSGILLSSIGILSTMHYLFHINSQLRQQALFDELTRLPNRRYFHQQLFLGEGEYQVLLLLDLDHFKWINDNFGHDMGDKVLQQFGALLQQHCPAGGLAARVGGEEFAILLPDANQTKLEQLAATLLAATRTIAPDPAHPLTVSIGFGIRGPREPAVSLFKRVDQALYSAKEAGRDRYVSAIPANNGE</sequence>
<dbReference type="EMBL" id="CP066092">
    <property type="protein sequence ID" value="QQB21521.1"/>
    <property type="molecule type" value="Genomic_DNA"/>
</dbReference>
<name>A0A7T4ACT6_AERJA</name>
<evidence type="ECO:0000256" key="3">
    <source>
        <dbReference type="SAM" id="Phobius"/>
    </source>
</evidence>
<dbReference type="PANTHER" id="PTHR45138">
    <property type="entry name" value="REGULATORY COMPONENTS OF SENSORY TRANSDUCTION SYSTEM"/>
    <property type="match status" value="1"/>
</dbReference>
<dbReference type="NCBIfam" id="TIGR00254">
    <property type="entry name" value="GGDEF"/>
    <property type="match status" value="1"/>
</dbReference>
<reference evidence="5 6" key="1">
    <citation type="submission" date="2020-12" db="EMBL/GenBank/DDBJ databases">
        <title>FDA dAtabase for Regulatory Grade micrObial Sequences (FDA-ARGOS): Supporting development and validation of Infectious Disease Dx tests.</title>
        <authorList>
            <person name="Sproer C."/>
            <person name="Gronow S."/>
            <person name="Severitt S."/>
            <person name="Schroder I."/>
            <person name="Tallon L."/>
            <person name="Sadzewicz L."/>
            <person name="Zhao X."/>
            <person name="Boylan J."/>
            <person name="Ott S."/>
            <person name="Bowen H."/>
            <person name="Vavikolanu K."/>
            <person name="Mehta A."/>
            <person name="Aluvathingal J."/>
            <person name="Nadendla S."/>
            <person name="Lowell S."/>
            <person name="Myers T."/>
            <person name="Yan Y."/>
            <person name="Sichtig H."/>
        </authorList>
    </citation>
    <scope>NUCLEOTIDE SEQUENCE [LARGE SCALE GENOMIC DNA]</scope>
    <source>
        <strain evidence="5 6">FDAARGOS_986</strain>
    </source>
</reference>
<keyword evidence="3" id="KW-1133">Transmembrane helix</keyword>
<evidence type="ECO:0000256" key="2">
    <source>
        <dbReference type="ARBA" id="ARBA00034247"/>
    </source>
</evidence>
<organism evidence="5 6">
    <name type="scientific">Aeromonas jandaei</name>
    <dbReference type="NCBI Taxonomy" id="650"/>
    <lineage>
        <taxon>Bacteria</taxon>
        <taxon>Pseudomonadati</taxon>
        <taxon>Pseudomonadota</taxon>
        <taxon>Gammaproteobacteria</taxon>
        <taxon>Aeromonadales</taxon>
        <taxon>Aeromonadaceae</taxon>
        <taxon>Aeromonas</taxon>
    </lineage>
</organism>
<dbReference type="InterPro" id="IPR050469">
    <property type="entry name" value="Diguanylate_Cyclase"/>
</dbReference>
<feature type="transmembrane region" description="Helical" evidence="3">
    <location>
        <begin position="121"/>
        <end position="139"/>
    </location>
</feature>
<dbReference type="InterPro" id="IPR043128">
    <property type="entry name" value="Rev_trsase/Diguanyl_cyclase"/>
</dbReference>
<proteinExistence type="predicted"/>
<dbReference type="Proteomes" id="UP000595481">
    <property type="component" value="Chromosome"/>
</dbReference>
<dbReference type="RefSeq" id="WP_042032210.1">
    <property type="nucleotide sequence ID" value="NZ_CAWMFX010000041.1"/>
</dbReference>
<dbReference type="PROSITE" id="PS50887">
    <property type="entry name" value="GGDEF"/>
    <property type="match status" value="1"/>
</dbReference>
<feature type="transmembrane region" description="Helical" evidence="3">
    <location>
        <begin position="21"/>
        <end position="39"/>
    </location>
</feature>
<dbReference type="Pfam" id="PF00990">
    <property type="entry name" value="GGDEF"/>
    <property type="match status" value="1"/>
</dbReference>
<comment type="catalytic activity">
    <reaction evidence="2">
        <text>2 GTP = 3',3'-c-di-GMP + 2 diphosphate</text>
        <dbReference type="Rhea" id="RHEA:24898"/>
        <dbReference type="ChEBI" id="CHEBI:33019"/>
        <dbReference type="ChEBI" id="CHEBI:37565"/>
        <dbReference type="ChEBI" id="CHEBI:58805"/>
        <dbReference type="EC" id="2.7.7.65"/>
    </reaction>
</comment>
<feature type="domain" description="GGDEF" evidence="4">
    <location>
        <begin position="173"/>
        <end position="302"/>
    </location>
</feature>
<protein>
    <recommendedName>
        <fullName evidence="1">diguanylate cyclase</fullName>
        <ecNumber evidence="1">2.7.7.65</ecNumber>
    </recommendedName>
</protein>
<feature type="transmembrane region" description="Helical" evidence="3">
    <location>
        <begin position="59"/>
        <end position="77"/>
    </location>
</feature>
<evidence type="ECO:0000256" key="1">
    <source>
        <dbReference type="ARBA" id="ARBA00012528"/>
    </source>
</evidence>
<dbReference type="EC" id="2.7.7.65" evidence="1"/>
<dbReference type="GeneID" id="69551292"/>
<evidence type="ECO:0000259" key="4">
    <source>
        <dbReference type="PROSITE" id="PS50887"/>
    </source>
</evidence>
<dbReference type="CDD" id="cd01949">
    <property type="entry name" value="GGDEF"/>
    <property type="match status" value="1"/>
</dbReference>
<dbReference type="InterPro" id="IPR000160">
    <property type="entry name" value="GGDEF_dom"/>
</dbReference>
<dbReference type="InterPro" id="IPR029787">
    <property type="entry name" value="Nucleotide_cyclase"/>
</dbReference>
<dbReference type="SUPFAM" id="SSF55073">
    <property type="entry name" value="Nucleotide cyclase"/>
    <property type="match status" value="1"/>
</dbReference>
<feature type="transmembrane region" description="Helical" evidence="3">
    <location>
        <begin position="84"/>
        <end position="101"/>
    </location>
</feature>
<evidence type="ECO:0000313" key="5">
    <source>
        <dbReference type="EMBL" id="QQB21521.1"/>
    </source>
</evidence>
<dbReference type="SMART" id="SM00267">
    <property type="entry name" value="GGDEF"/>
    <property type="match status" value="1"/>
</dbReference>